<dbReference type="Proteomes" id="UP000219482">
    <property type="component" value="Unassembled WGS sequence"/>
</dbReference>
<accession>A0A286GGX1</accession>
<gene>
    <name evidence="1" type="ORF">SAMN06272739_0983</name>
</gene>
<keyword evidence="2" id="KW-1185">Reference proteome</keyword>
<name>A0A286GGX1_9ACTN</name>
<evidence type="ECO:0000313" key="2">
    <source>
        <dbReference type="Proteomes" id="UP000219482"/>
    </source>
</evidence>
<evidence type="ECO:0000313" key="1">
    <source>
        <dbReference type="EMBL" id="SOD94758.1"/>
    </source>
</evidence>
<reference evidence="2" key="1">
    <citation type="submission" date="2017-09" db="EMBL/GenBank/DDBJ databases">
        <authorList>
            <person name="Varghese N."/>
            <person name="Submissions S."/>
        </authorList>
    </citation>
    <scope>NUCLEOTIDE SEQUENCE [LARGE SCALE GENOMIC DNA]</scope>
    <source>
        <strain evidence="2">DSM 44270</strain>
    </source>
</reference>
<proteinExistence type="predicted"/>
<dbReference type="EMBL" id="OCNK01000001">
    <property type="protein sequence ID" value="SOD94758.1"/>
    <property type="molecule type" value="Genomic_DNA"/>
</dbReference>
<sequence length="67" mass="6779">MTSTTGAQSSVAGLIGVPDWSFLTRMRAAAAGTAAVVGRSFASARAYDGAAGTSARRAALREFVATR</sequence>
<dbReference type="AlphaFoldDB" id="A0A286GGX1"/>
<protein>
    <submittedName>
        <fullName evidence="1">Uncharacterized protein</fullName>
    </submittedName>
</protein>
<organism evidence="1 2">
    <name type="scientific">Blastococcus haudaquaticus</name>
    <dbReference type="NCBI Taxonomy" id="1938745"/>
    <lineage>
        <taxon>Bacteria</taxon>
        <taxon>Bacillati</taxon>
        <taxon>Actinomycetota</taxon>
        <taxon>Actinomycetes</taxon>
        <taxon>Geodermatophilales</taxon>
        <taxon>Geodermatophilaceae</taxon>
        <taxon>Blastococcus</taxon>
    </lineage>
</organism>
<dbReference type="RefSeq" id="WP_097182715.1">
    <property type="nucleotide sequence ID" value="NZ_OCNK01000001.1"/>
</dbReference>